<dbReference type="PRINTS" id="PR00455">
    <property type="entry name" value="HTHTETR"/>
</dbReference>
<keyword evidence="2 4" id="KW-0238">DNA-binding</keyword>
<dbReference type="InterPro" id="IPR009057">
    <property type="entry name" value="Homeodomain-like_sf"/>
</dbReference>
<evidence type="ECO:0000313" key="7">
    <source>
        <dbReference type="EMBL" id="QDY66805.1"/>
    </source>
</evidence>
<protein>
    <submittedName>
        <fullName evidence="7">TetR family transcriptional regulator</fullName>
    </submittedName>
    <submittedName>
        <fullName evidence="8">TetR/AcrR family transcriptional regulator</fullName>
    </submittedName>
</protein>
<dbReference type="RefSeq" id="WP_146277013.1">
    <property type="nucleotide sequence ID" value="NZ_CP042260.1"/>
</dbReference>
<evidence type="ECO:0000256" key="5">
    <source>
        <dbReference type="SAM" id="MobiDB-lite"/>
    </source>
</evidence>
<organism evidence="8 10">
    <name type="scientific">Glutamicibacter halophytocola</name>
    <dbReference type="NCBI Taxonomy" id="1933880"/>
    <lineage>
        <taxon>Bacteria</taxon>
        <taxon>Bacillati</taxon>
        <taxon>Actinomycetota</taxon>
        <taxon>Actinomycetes</taxon>
        <taxon>Micrococcales</taxon>
        <taxon>Micrococcaceae</taxon>
        <taxon>Glutamicibacter</taxon>
    </lineage>
</organism>
<keyword evidence="3" id="KW-0804">Transcription</keyword>
<dbReference type="Proteomes" id="UP000320717">
    <property type="component" value="Chromosome"/>
</dbReference>
<accession>A0A5B8I250</accession>
<evidence type="ECO:0000259" key="6">
    <source>
        <dbReference type="PROSITE" id="PS50977"/>
    </source>
</evidence>
<feature type="compositionally biased region" description="Polar residues" evidence="5">
    <location>
        <begin position="1"/>
        <end position="11"/>
    </location>
</feature>
<feature type="domain" description="HTH tetR-type" evidence="6">
    <location>
        <begin position="18"/>
        <end position="78"/>
    </location>
</feature>
<sequence>MPDSNSSTSPRLSGRPQSIDPDGVARIALELFDQHGYAQVSMAQIAEASGIGRKSLYRYFSSKADLVWGGALEAISVSEAALNTGRQTGLDLIESLHKATLAALQSLPDLEVARGRLRLIAEQPELLSQASLRMSPDRERTTRFFMEHGVNEEQAEYLTIAFGAVLFTACVRWAQSTQPDPAPFLANAVQVLQMPRGLD</sequence>
<dbReference type="InterPro" id="IPR050109">
    <property type="entry name" value="HTH-type_TetR-like_transc_reg"/>
</dbReference>
<keyword evidence="9" id="KW-1185">Reference proteome</keyword>
<proteinExistence type="predicted"/>
<name>A0A5B8I250_9MICC</name>
<dbReference type="GO" id="GO:0003700">
    <property type="term" value="F:DNA-binding transcription factor activity"/>
    <property type="evidence" value="ECO:0007669"/>
    <property type="project" value="TreeGrafter"/>
</dbReference>
<keyword evidence="1" id="KW-0805">Transcription regulation</keyword>
<gene>
    <name evidence="7" type="ORF">FQA45_10990</name>
    <name evidence="8" type="ORF">NUH22_16860</name>
</gene>
<dbReference type="Proteomes" id="UP001060018">
    <property type="component" value="Chromosome"/>
</dbReference>
<dbReference type="AlphaFoldDB" id="A0A5B8I250"/>
<evidence type="ECO:0000313" key="9">
    <source>
        <dbReference type="Proteomes" id="UP000320717"/>
    </source>
</evidence>
<feature type="DNA-binding region" description="H-T-H motif" evidence="4">
    <location>
        <begin position="41"/>
        <end position="60"/>
    </location>
</feature>
<evidence type="ECO:0000313" key="10">
    <source>
        <dbReference type="Proteomes" id="UP001060018"/>
    </source>
</evidence>
<dbReference type="PANTHER" id="PTHR30055">
    <property type="entry name" value="HTH-TYPE TRANSCRIPTIONAL REGULATOR RUTR"/>
    <property type="match status" value="1"/>
</dbReference>
<dbReference type="Gene3D" id="1.10.357.10">
    <property type="entry name" value="Tetracycline Repressor, domain 2"/>
    <property type="match status" value="1"/>
</dbReference>
<dbReference type="SUPFAM" id="SSF46689">
    <property type="entry name" value="Homeodomain-like"/>
    <property type="match status" value="1"/>
</dbReference>
<dbReference type="Gene3D" id="1.10.10.60">
    <property type="entry name" value="Homeodomain-like"/>
    <property type="match status" value="1"/>
</dbReference>
<dbReference type="PANTHER" id="PTHR30055:SF234">
    <property type="entry name" value="HTH-TYPE TRANSCRIPTIONAL REGULATOR BETI"/>
    <property type="match status" value="1"/>
</dbReference>
<evidence type="ECO:0000256" key="1">
    <source>
        <dbReference type="ARBA" id="ARBA00023015"/>
    </source>
</evidence>
<dbReference type="InterPro" id="IPR001647">
    <property type="entry name" value="HTH_TetR"/>
</dbReference>
<evidence type="ECO:0000256" key="2">
    <source>
        <dbReference type="ARBA" id="ARBA00023125"/>
    </source>
</evidence>
<dbReference type="OrthoDB" id="116659at2"/>
<evidence type="ECO:0000256" key="4">
    <source>
        <dbReference type="PROSITE-ProRule" id="PRU00335"/>
    </source>
</evidence>
<dbReference type="EMBL" id="CP042260">
    <property type="protein sequence ID" value="QDY66805.1"/>
    <property type="molecule type" value="Genomic_DNA"/>
</dbReference>
<feature type="region of interest" description="Disordered" evidence="5">
    <location>
        <begin position="1"/>
        <end position="20"/>
    </location>
</feature>
<dbReference type="PROSITE" id="PS50977">
    <property type="entry name" value="HTH_TETR_2"/>
    <property type="match status" value="1"/>
</dbReference>
<reference evidence="8" key="2">
    <citation type="journal article" date="2022" name="Pest Manag. Sci.">
        <title>Glutamicibacter halophytocola-mediated host fitness of potato tuber moth on Solanaceae crops.</title>
        <authorList>
            <person name="Wang W."/>
            <person name="Xiao G."/>
            <person name="Du G."/>
            <person name="Chang L."/>
            <person name="Yang Y."/>
            <person name="Ye J."/>
            <person name="Chen B."/>
        </authorList>
    </citation>
    <scope>NUCLEOTIDE SEQUENCE</scope>
    <source>
        <strain evidence="8">S2</strain>
    </source>
</reference>
<dbReference type="Pfam" id="PF00440">
    <property type="entry name" value="TetR_N"/>
    <property type="match status" value="1"/>
</dbReference>
<reference evidence="7 9" key="1">
    <citation type="submission" date="2019-07" db="EMBL/GenBank/DDBJ databases">
        <title>Complete Genome Sequence of drought tolerant Plant Growth-Promoting Rhizobacterium Glutamicibacter halophytocola DR408.</title>
        <authorList>
            <person name="Nishu S.D."/>
            <person name="Lee T.K."/>
        </authorList>
    </citation>
    <scope>NUCLEOTIDE SEQUENCE [LARGE SCALE GENOMIC DNA]</scope>
    <source>
        <strain evidence="7 9">DR408</strain>
    </source>
</reference>
<dbReference type="EMBL" id="CP102487">
    <property type="protein sequence ID" value="UUX58940.1"/>
    <property type="molecule type" value="Genomic_DNA"/>
</dbReference>
<evidence type="ECO:0000256" key="3">
    <source>
        <dbReference type="ARBA" id="ARBA00023163"/>
    </source>
</evidence>
<evidence type="ECO:0000313" key="8">
    <source>
        <dbReference type="EMBL" id="UUX58940.1"/>
    </source>
</evidence>
<dbReference type="GO" id="GO:0000976">
    <property type="term" value="F:transcription cis-regulatory region binding"/>
    <property type="evidence" value="ECO:0007669"/>
    <property type="project" value="TreeGrafter"/>
</dbReference>